<evidence type="ECO:0000313" key="2">
    <source>
        <dbReference type="EMBL" id="EOR93802.1"/>
    </source>
</evidence>
<evidence type="ECO:0008006" key="4">
    <source>
        <dbReference type="Google" id="ProtNLM"/>
    </source>
</evidence>
<accession>R9GPN0</accession>
<dbReference type="STRING" id="1150600.ADIARSV_3045"/>
<keyword evidence="1" id="KW-0472">Membrane</keyword>
<feature type="transmembrane region" description="Helical" evidence="1">
    <location>
        <begin position="6"/>
        <end position="28"/>
    </location>
</feature>
<keyword evidence="1" id="KW-1133">Transmembrane helix</keyword>
<dbReference type="OrthoDB" id="9813525at2"/>
<feature type="transmembrane region" description="Helical" evidence="1">
    <location>
        <begin position="67"/>
        <end position="87"/>
    </location>
</feature>
<dbReference type="Pfam" id="PF11026">
    <property type="entry name" value="DUF2721"/>
    <property type="match status" value="1"/>
</dbReference>
<gene>
    <name evidence="2" type="ORF">ADIARSV_3045</name>
</gene>
<evidence type="ECO:0000256" key="1">
    <source>
        <dbReference type="SAM" id="Phobius"/>
    </source>
</evidence>
<dbReference type="EMBL" id="AQPN01000104">
    <property type="protein sequence ID" value="EOR93802.1"/>
    <property type="molecule type" value="Genomic_DNA"/>
</dbReference>
<dbReference type="InterPro" id="IPR021279">
    <property type="entry name" value="DUF2721"/>
</dbReference>
<organism evidence="2 3">
    <name type="scientific">Arcticibacter svalbardensis MN12-7</name>
    <dbReference type="NCBI Taxonomy" id="1150600"/>
    <lineage>
        <taxon>Bacteria</taxon>
        <taxon>Pseudomonadati</taxon>
        <taxon>Bacteroidota</taxon>
        <taxon>Sphingobacteriia</taxon>
        <taxon>Sphingobacteriales</taxon>
        <taxon>Sphingobacteriaceae</taxon>
        <taxon>Arcticibacter</taxon>
    </lineage>
</organism>
<comment type="caution">
    <text evidence="2">The sequence shown here is derived from an EMBL/GenBank/DDBJ whole genome shotgun (WGS) entry which is preliminary data.</text>
</comment>
<name>R9GPN0_9SPHI</name>
<dbReference type="AlphaFoldDB" id="R9GPN0"/>
<dbReference type="PATRIC" id="fig|1150600.3.peg.3015"/>
<sequence>MAISLTTPMLLFPATSLILLAYTAKLAYLSNLARTLYKQYTILENEGLLIQIRNLRKRIYFIKNMQAFGSLSFCFCTISVFMLLNNWMIAGEVFLGLSSVLLVIALYLSFMEVVLSAEALKIVVKDVCD</sequence>
<dbReference type="Proteomes" id="UP000014174">
    <property type="component" value="Unassembled WGS sequence"/>
</dbReference>
<keyword evidence="1" id="KW-0812">Transmembrane</keyword>
<reference evidence="2 3" key="1">
    <citation type="journal article" date="2013" name="Genome Announc.">
        <title>Draft Genome Sequence of Arcticibacter svalbardensis Strain MN12-7T, a Member of the Family Sphingobacteriaceae Isolated from an Arctic Soil Sample.</title>
        <authorList>
            <person name="Shivaji S."/>
            <person name="Ara S."/>
            <person name="Prasad S."/>
            <person name="Manasa B.P."/>
            <person name="Begum Z."/>
            <person name="Singh A."/>
            <person name="Kumar Pinnaka A."/>
        </authorList>
    </citation>
    <scope>NUCLEOTIDE SEQUENCE [LARGE SCALE GENOMIC DNA]</scope>
    <source>
        <strain evidence="2 3">MN12-7</strain>
    </source>
</reference>
<evidence type="ECO:0000313" key="3">
    <source>
        <dbReference type="Proteomes" id="UP000014174"/>
    </source>
</evidence>
<proteinExistence type="predicted"/>
<protein>
    <recommendedName>
        <fullName evidence="4">DUF2721 domain-containing protein</fullName>
    </recommendedName>
</protein>
<feature type="transmembrane region" description="Helical" evidence="1">
    <location>
        <begin position="93"/>
        <end position="115"/>
    </location>
</feature>
<dbReference type="RefSeq" id="WP_016196276.1">
    <property type="nucleotide sequence ID" value="NZ_AQPN01000104.1"/>
</dbReference>
<keyword evidence="3" id="KW-1185">Reference proteome</keyword>